<organism evidence="13 14">
    <name type="scientific">Noviherbaspirillum autotrophicum</name>
    <dbReference type="NCBI Taxonomy" id="709839"/>
    <lineage>
        <taxon>Bacteria</taxon>
        <taxon>Pseudomonadati</taxon>
        <taxon>Pseudomonadota</taxon>
        <taxon>Betaproteobacteria</taxon>
        <taxon>Burkholderiales</taxon>
        <taxon>Oxalobacteraceae</taxon>
        <taxon>Noviherbaspirillum</taxon>
    </lineage>
</organism>
<evidence type="ECO:0000256" key="8">
    <source>
        <dbReference type="ARBA" id="ARBA00023239"/>
    </source>
</evidence>
<dbReference type="InterPro" id="IPR008927">
    <property type="entry name" value="6-PGluconate_DH-like_C_sf"/>
</dbReference>
<dbReference type="Gene3D" id="3.90.226.10">
    <property type="entry name" value="2-enoyl-CoA Hydratase, Chain A, domain 1"/>
    <property type="match status" value="1"/>
</dbReference>
<evidence type="ECO:0000256" key="3">
    <source>
        <dbReference type="ARBA" id="ARBA00022832"/>
    </source>
</evidence>
<dbReference type="SUPFAM" id="SSF48179">
    <property type="entry name" value="6-phosphogluconate dehydrogenase C-terminal domain-like"/>
    <property type="match status" value="2"/>
</dbReference>
<feature type="domain" description="3-hydroxyacyl-CoA dehydrogenase C-terminal" evidence="11">
    <location>
        <begin position="510"/>
        <end position="610"/>
    </location>
</feature>
<dbReference type="InterPro" id="IPR029045">
    <property type="entry name" value="ClpP/crotonase-like_dom_sf"/>
</dbReference>
<dbReference type="Pfam" id="PF02737">
    <property type="entry name" value="3HCDH_N"/>
    <property type="match status" value="1"/>
</dbReference>
<dbReference type="Gene3D" id="1.10.1040.50">
    <property type="match status" value="1"/>
</dbReference>
<dbReference type="Pfam" id="PF00378">
    <property type="entry name" value="ECH_1"/>
    <property type="match status" value="1"/>
</dbReference>
<reference evidence="13 14" key="1">
    <citation type="submission" date="2014-12" db="EMBL/GenBank/DDBJ databases">
        <title>Denitrispirillum autotrophicum gen. nov., sp. nov., Denitrifying, Facultatively Autotrophic Bacteria Isolated from Rice Paddy Soil.</title>
        <authorList>
            <person name="Ishii S."/>
            <person name="Ashida N."/>
            <person name="Ohno H."/>
            <person name="Otsuka S."/>
            <person name="Yokota A."/>
            <person name="Senoo K."/>
        </authorList>
    </citation>
    <scope>NUCLEOTIDE SEQUENCE [LARGE SCALE GENOMIC DNA]</scope>
    <source>
        <strain evidence="13 14">TSA66</strain>
    </source>
</reference>
<dbReference type="InterPro" id="IPR050136">
    <property type="entry name" value="FA_oxidation_alpha_subunit"/>
</dbReference>
<keyword evidence="5" id="KW-0560">Oxidoreductase</keyword>
<dbReference type="Pfam" id="PF00725">
    <property type="entry name" value="3HCDH"/>
    <property type="match status" value="1"/>
</dbReference>
<comment type="catalytic activity">
    <reaction evidence="10">
        <text>a (3S)-3-hydroxyacyl-CoA + NAD(+) = a 3-oxoacyl-CoA + NADH + H(+)</text>
        <dbReference type="Rhea" id="RHEA:22432"/>
        <dbReference type="ChEBI" id="CHEBI:15378"/>
        <dbReference type="ChEBI" id="CHEBI:57318"/>
        <dbReference type="ChEBI" id="CHEBI:57540"/>
        <dbReference type="ChEBI" id="CHEBI:57945"/>
        <dbReference type="ChEBI" id="CHEBI:90726"/>
        <dbReference type="EC" id="1.1.1.35"/>
    </reaction>
</comment>
<evidence type="ECO:0000259" key="11">
    <source>
        <dbReference type="Pfam" id="PF00725"/>
    </source>
</evidence>
<name>A0A0C1Y7B7_9BURK</name>
<proteinExistence type="inferred from homology"/>
<keyword evidence="4" id="KW-0442">Lipid degradation</keyword>
<dbReference type="SUPFAM" id="SSF51735">
    <property type="entry name" value="NAD(P)-binding Rossmann-fold domains"/>
    <property type="match status" value="1"/>
</dbReference>
<dbReference type="STRING" id="709839.TSA66_21325"/>
<evidence type="ECO:0000256" key="2">
    <source>
        <dbReference type="ARBA" id="ARBA00007005"/>
    </source>
</evidence>
<comment type="caution">
    <text evidence="13">The sequence shown here is derived from an EMBL/GenBank/DDBJ whole genome shotgun (WGS) entry which is preliminary data.</text>
</comment>
<keyword evidence="3" id="KW-0276">Fatty acid metabolism</keyword>
<dbReference type="AlphaFoldDB" id="A0A0C1Y7B7"/>
<dbReference type="InterPro" id="IPR006108">
    <property type="entry name" value="3HC_DH_C"/>
</dbReference>
<dbReference type="SUPFAM" id="SSF52096">
    <property type="entry name" value="ClpP/crotonase"/>
    <property type="match status" value="1"/>
</dbReference>
<evidence type="ECO:0000256" key="10">
    <source>
        <dbReference type="ARBA" id="ARBA00049556"/>
    </source>
</evidence>
<evidence type="ECO:0000256" key="4">
    <source>
        <dbReference type="ARBA" id="ARBA00022963"/>
    </source>
</evidence>
<dbReference type="GO" id="GO:0006635">
    <property type="term" value="P:fatty acid beta-oxidation"/>
    <property type="evidence" value="ECO:0007669"/>
    <property type="project" value="UniProtKB-UniPathway"/>
</dbReference>
<dbReference type="EMBL" id="JWJG01000028">
    <property type="protein sequence ID" value="KIF82793.1"/>
    <property type="molecule type" value="Genomic_DNA"/>
</dbReference>
<evidence type="ECO:0000256" key="6">
    <source>
        <dbReference type="ARBA" id="ARBA00023027"/>
    </source>
</evidence>
<evidence type="ECO:0000256" key="1">
    <source>
        <dbReference type="ARBA" id="ARBA00005005"/>
    </source>
</evidence>
<dbReference type="InterPro" id="IPR036291">
    <property type="entry name" value="NAD(P)-bd_dom_sf"/>
</dbReference>
<dbReference type="GO" id="GO:0016509">
    <property type="term" value="F:long-chain (3S)-3-hydroxyacyl-CoA dehydrogenase (NAD+) activity"/>
    <property type="evidence" value="ECO:0007669"/>
    <property type="project" value="TreeGrafter"/>
</dbReference>
<sequence>MPPSSSAFNFFDGTDTMCIHFQKDADDIVTLTIDMPGRSMNVLNDELTGPFAQAIAAIDADKSIKGIIITSGKKEFLAGADIDKLYQITEPQQAFNLAQEFKSMLRRLERCGRPVVAALNGTALGGGLELALACHHRIALNNPKAKFGLPEVKLGLLPGGGGTQRLARLIGIQPALPLLLEGKELRAEQAKQQGILHELATDRDEMMAKAKAWCLANPQAVQPWDDKKFRWPGGDSKSPANAQLWSIAPSMASAKTFGNYPAATNIMSCVFEGGIVDFDTACEVESRYFANGALSQEAKNMIGTMWFQLNAINKGKSRPQGVPKSTVNKVGILGAGMMGAGIAYVSAKAGIDVVLLDVNVEHAEKGKAYSAGLLDKAIKRGRETTEGKQALLARIATTANVEDLAGCDLVIEAVFEDRQIKADMTKKTEAVLAADAVFASNTSTLPITGLAQASVRPANFIGLHFFSPVDKMPLVEIIVGEKTSQETLARGFDYVQQIRKTPIVVNDARGFYTSRVFGTYVMEGLKLLMDGQHPRAIEMAGLQAGMPVGPLALHDEVSLSLSWHIMEQTRKDFEAEGKPLVAHPAAAGLRKMVCELDRPGKKTGKGFYDYPQGQPKQLWAGLRDAFPLAERQLPQKDLIERLMFVQANEAAKCFEEHVVLTVADANIGSIFGWGFAPFQGGALQYINAYGVDHFVRRAKDLAERFGEYFAPADILVKMAQEGKRFE</sequence>
<dbReference type="GO" id="GO:0004300">
    <property type="term" value="F:enoyl-CoA hydratase activity"/>
    <property type="evidence" value="ECO:0007669"/>
    <property type="project" value="TreeGrafter"/>
</dbReference>
<evidence type="ECO:0000256" key="7">
    <source>
        <dbReference type="ARBA" id="ARBA00023098"/>
    </source>
</evidence>
<accession>A0A0C1Y7B7</accession>
<evidence type="ECO:0000256" key="9">
    <source>
        <dbReference type="ARBA" id="ARBA00023268"/>
    </source>
</evidence>
<keyword evidence="8" id="KW-0456">Lyase</keyword>
<keyword evidence="6" id="KW-0520">NAD</keyword>
<dbReference type="GO" id="GO:0070403">
    <property type="term" value="F:NAD+ binding"/>
    <property type="evidence" value="ECO:0007669"/>
    <property type="project" value="InterPro"/>
</dbReference>
<comment type="similarity">
    <text evidence="2">In the central section; belongs to the 3-hydroxyacyl-CoA dehydrogenase family.</text>
</comment>
<evidence type="ECO:0000256" key="5">
    <source>
        <dbReference type="ARBA" id="ARBA00023002"/>
    </source>
</evidence>
<dbReference type="PANTHER" id="PTHR43612:SF3">
    <property type="entry name" value="TRIFUNCTIONAL ENZYME SUBUNIT ALPHA, MITOCHONDRIAL"/>
    <property type="match status" value="1"/>
</dbReference>
<comment type="pathway">
    <text evidence="1">Lipid metabolism; fatty acid beta-oxidation.</text>
</comment>
<keyword evidence="9" id="KW-0511">Multifunctional enzyme</keyword>
<dbReference type="PANTHER" id="PTHR43612">
    <property type="entry name" value="TRIFUNCTIONAL ENZYME SUBUNIT ALPHA"/>
    <property type="match status" value="1"/>
</dbReference>
<dbReference type="InterPro" id="IPR001753">
    <property type="entry name" value="Enoyl-CoA_hydra/iso"/>
</dbReference>
<evidence type="ECO:0000313" key="14">
    <source>
        <dbReference type="Proteomes" id="UP000031572"/>
    </source>
</evidence>
<feature type="domain" description="3-hydroxyacyl-CoA dehydrogenase NAD binding" evidence="12">
    <location>
        <begin position="329"/>
        <end position="507"/>
    </location>
</feature>
<gene>
    <name evidence="13" type="ORF">TSA66_21325</name>
</gene>
<dbReference type="UniPathway" id="UPA00659"/>
<keyword evidence="7" id="KW-0443">Lipid metabolism</keyword>
<dbReference type="InterPro" id="IPR006176">
    <property type="entry name" value="3-OHacyl-CoA_DH_NAD-bd"/>
</dbReference>
<evidence type="ECO:0000259" key="12">
    <source>
        <dbReference type="Pfam" id="PF02737"/>
    </source>
</evidence>
<dbReference type="Gene3D" id="3.40.50.720">
    <property type="entry name" value="NAD(P)-binding Rossmann-like Domain"/>
    <property type="match status" value="1"/>
</dbReference>
<dbReference type="Proteomes" id="UP000031572">
    <property type="component" value="Unassembled WGS sequence"/>
</dbReference>
<protein>
    <submittedName>
        <fullName evidence="13">3-hydroxyacyl-CoA dehydrogenase</fullName>
    </submittedName>
</protein>
<keyword evidence="14" id="KW-1185">Reference proteome</keyword>
<dbReference type="CDD" id="cd06558">
    <property type="entry name" value="crotonase-like"/>
    <property type="match status" value="1"/>
</dbReference>
<evidence type="ECO:0000313" key="13">
    <source>
        <dbReference type="EMBL" id="KIF82793.1"/>
    </source>
</evidence>
<dbReference type="FunFam" id="3.40.50.720:FF:000009">
    <property type="entry name" value="Fatty oxidation complex, alpha subunit"/>
    <property type="match status" value="1"/>
</dbReference>